<dbReference type="AlphaFoldDB" id="A0A090D1J1"/>
<dbReference type="OrthoDB" id="21066at2"/>
<dbReference type="Pfam" id="PF22547">
    <property type="entry name" value="2H-SAK"/>
    <property type="match status" value="1"/>
</dbReference>
<gene>
    <name evidence="2" type="ORF">CSEC_1029</name>
</gene>
<name>A0A090D1J1_9BACT</name>
<sequence>MPLILIVLVLALTSCSQSNEPKSHGKVEQTVEDAPLFKRALNLPKTGILKMKRDGYLYVKVDDRYIHNLQPKIRLQGFKKPPYFRESDSPGAHISVAYTFERVAFKGYMPELNQEISFTPVRLETVRKGNGTEYFLLVVQSKQLEEIRKRHGLKPKLMDHDFHITIGVKRPKRVRPKMPYPRWRQEKQPIRILAPAPMHL</sequence>
<dbReference type="InterPro" id="IPR054498">
    <property type="entry name" value="2H-SAK"/>
</dbReference>
<keyword evidence="3" id="KW-1185">Reference proteome</keyword>
<evidence type="ECO:0000313" key="3">
    <source>
        <dbReference type="Proteomes" id="UP000031552"/>
    </source>
</evidence>
<evidence type="ECO:0000259" key="1">
    <source>
        <dbReference type="Pfam" id="PF22547"/>
    </source>
</evidence>
<dbReference type="eggNOG" id="ENOG5033817">
    <property type="taxonomic scope" value="Bacteria"/>
</dbReference>
<proteinExistence type="predicted"/>
<accession>A0A090D1J1</accession>
<evidence type="ECO:0000313" key="2">
    <source>
        <dbReference type="EMBL" id="CDR33855.1"/>
    </source>
</evidence>
<dbReference type="EMBL" id="CCEJ010000004">
    <property type="protein sequence ID" value="CDR33855.1"/>
    <property type="molecule type" value="Genomic_DNA"/>
</dbReference>
<organism evidence="2 3">
    <name type="scientific">Candidatus Criblamydia sequanensis CRIB-18</name>
    <dbReference type="NCBI Taxonomy" id="1437425"/>
    <lineage>
        <taxon>Bacteria</taxon>
        <taxon>Pseudomonadati</taxon>
        <taxon>Chlamydiota</taxon>
        <taxon>Chlamydiia</taxon>
        <taxon>Parachlamydiales</taxon>
        <taxon>Candidatus Criblamydiaceae</taxon>
        <taxon>Candidatus Criblamydia</taxon>
    </lineage>
</organism>
<feature type="domain" description="Swiss Army Knife 2H phosphoesterase" evidence="1">
    <location>
        <begin position="58"/>
        <end position="170"/>
    </location>
</feature>
<dbReference type="Proteomes" id="UP000031552">
    <property type="component" value="Unassembled WGS sequence"/>
</dbReference>
<dbReference type="RefSeq" id="WP_053331802.1">
    <property type="nucleotide sequence ID" value="NZ_CCEJ010000004.1"/>
</dbReference>
<protein>
    <submittedName>
        <fullName evidence="2">Conserved putative secreted protein</fullName>
    </submittedName>
</protein>
<reference evidence="2" key="2">
    <citation type="submission" date="2014-09" db="EMBL/GenBank/DDBJ databases">
        <title>Criblamydia sequanensis harbors a mega-plasmid encoding arsenite resistance.</title>
        <authorList>
            <person name="Bertelli C."/>
            <person name="Goesmann A."/>
            <person name="Greub G."/>
        </authorList>
    </citation>
    <scope>NUCLEOTIDE SEQUENCE [LARGE SCALE GENOMIC DNA]</scope>
    <source>
        <strain evidence="2">CRIB-18</strain>
    </source>
</reference>
<comment type="caution">
    <text evidence="2">The sequence shown here is derived from an EMBL/GenBank/DDBJ whole genome shotgun (WGS) entry which is preliminary data.</text>
</comment>
<reference evidence="2" key="1">
    <citation type="submission" date="2013-12" db="EMBL/GenBank/DDBJ databases">
        <authorList>
            <person name="Linke B."/>
        </authorList>
    </citation>
    <scope>NUCLEOTIDE SEQUENCE [LARGE SCALE GENOMIC DNA]</scope>
    <source>
        <strain evidence="2">CRIB-18</strain>
    </source>
</reference>